<feature type="region of interest" description="Disordered" evidence="1">
    <location>
        <begin position="339"/>
        <end position="358"/>
    </location>
</feature>
<proteinExistence type="predicted"/>
<keyword evidence="2" id="KW-0732">Signal</keyword>
<feature type="signal peptide" evidence="2">
    <location>
        <begin position="1"/>
        <end position="24"/>
    </location>
</feature>
<dbReference type="RefSeq" id="WP_271928265.1">
    <property type="nucleotide sequence ID" value="NZ_JAQNDO010000001.1"/>
</dbReference>
<feature type="compositionally biased region" description="Pro residues" evidence="1">
    <location>
        <begin position="35"/>
        <end position="46"/>
    </location>
</feature>
<dbReference type="EMBL" id="JAQNDO010000001">
    <property type="protein sequence ID" value="MDC0748949.1"/>
    <property type="molecule type" value="Genomic_DNA"/>
</dbReference>
<accession>A0ABT5F5S2</accession>
<feature type="chain" id="PRO_5045485995" description="Lipoprotein" evidence="2">
    <location>
        <begin position="25"/>
        <end position="358"/>
    </location>
</feature>
<dbReference type="Proteomes" id="UP001221411">
    <property type="component" value="Unassembled WGS sequence"/>
</dbReference>
<evidence type="ECO:0000313" key="4">
    <source>
        <dbReference type="Proteomes" id="UP001221411"/>
    </source>
</evidence>
<evidence type="ECO:0000256" key="2">
    <source>
        <dbReference type="SAM" id="SignalP"/>
    </source>
</evidence>
<name>A0ABT5F5S2_9BACT</name>
<keyword evidence="4" id="KW-1185">Reference proteome</keyword>
<comment type="caution">
    <text evidence="3">The sequence shown here is derived from an EMBL/GenBank/DDBJ whole genome shotgun (WGS) entry which is preliminary data.</text>
</comment>
<evidence type="ECO:0000256" key="1">
    <source>
        <dbReference type="SAM" id="MobiDB-lite"/>
    </source>
</evidence>
<feature type="region of interest" description="Disordered" evidence="1">
    <location>
        <begin position="28"/>
        <end position="54"/>
    </location>
</feature>
<sequence length="358" mass="38565">MRAESAARVLVAMVPLVLLSACQAGRSSTAQDARAPPPAKHGPHAPPVASAERPCPLPSGNPFCPLNSAFRDAYAERRAAMLAASGPVLVQSGDTLVLLHRGERLERPATNERYHELKAVAHVPFALYLLLVGVDGPIDVALLGKLVSYKALVEAALATMDGRFSDPAQHERQRRILTRSLSWIERVTREKRLTSSELGAFVRSQRADVVQNVKDAAYQNVMTLHAQVTALSARMTPEERARLQVVIGTPHMARPGNLSLQYFAAWLGEPSAGRNADERVAEGARIIVAENIFDTDRSAALVGTHLVDRAAAAAFFDEPLRLDRDLLSDAAEEVIRALFGGSPAQGTPPRASPHLAGE</sequence>
<dbReference type="PROSITE" id="PS51257">
    <property type="entry name" value="PROKAR_LIPOPROTEIN"/>
    <property type="match status" value="1"/>
</dbReference>
<gene>
    <name evidence="3" type="ORF">POL67_46910</name>
</gene>
<protein>
    <recommendedName>
        <fullName evidence="5">Lipoprotein</fullName>
    </recommendedName>
</protein>
<evidence type="ECO:0000313" key="3">
    <source>
        <dbReference type="EMBL" id="MDC0748949.1"/>
    </source>
</evidence>
<evidence type="ECO:0008006" key="5">
    <source>
        <dbReference type="Google" id="ProtNLM"/>
    </source>
</evidence>
<organism evidence="3 4">
    <name type="scientific">Polyangium mundeleinium</name>
    <dbReference type="NCBI Taxonomy" id="2995306"/>
    <lineage>
        <taxon>Bacteria</taxon>
        <taxon>Pseudomonadati</taxon>
        <taxon>Myxococcota</taxon>
        <taxon>Polyangia</taxon>
        <taxon>Polyangiales</taxon>
        <taxon>Polyangiaceae</taxon>
        <taxon>Polyangium</taxon>
    </lineage>
</organism>
<reference evidence="3 4" key="1">
    <citation type="submission" date="2022-11" db="EMBL/GenBank/DDBJ databases">
        <title>Minimal conservation of predation-associated metabolite biosynthetic gene clusters underscores biosynthetic potential of Myxococcota including descriptions for ten novel species: Archangium lansinium sp. nov., Myxococcus landrumus sp. nov., Nannocystis bai.</title>
        <authorList>
            <person name="Ahearne A."/>
            <person name="Stevens C."/>
            <person name="Dowd S."/>
        </authorList>
    </citation>
    <scope>NUCLEOTIDE SEQUENCE [LARGE SCALE GENOMIC DNA]</scope>
    <source>
        <strain evidence="3 4">RJM3</strain>
    </source>
</reference>